<dbReference type="EMBL" id="BQNB010021399">
    <property type="protein sequence ID" value="GJU06021.1"/>
    <property type="molecule type" value="Genomic_DNA"/>
</dbReference>
<keyword evidence="2" id="KW-1185">Reference proteome</keyword>
<comment type="caution">
    <text evidence="1">The sequence shown here is derived from an EMBL/GenBank/DDBJ whole genome shotgun (WGS) entry which is preliminary data.</text>
</comment>
<gene>
    <name evidence="1" type="ORF">Tco_1122451</name>
</gene>
<protein>
    <submittedName>
        <fullName evidence="1">Uncharacterized protein</fullName>
    </submittedName>
</protein>
<name>A0ABQ5J1M1_9ASTR</name>
<accession>A0ABQ5J1M1</accession>
<evidence type="ECO:0000313" key="2">
    <source>
        <dbReference type="Proteomes" id="UP001151760"/>
    </source>
</evidence>
<reference evidence="1" key="1">
    <citation type="journal article" date="2022" name="Int. J. Mol. Sci.">
        <title>Draft Genome of Tanacetum Coccineum: Genomic Comparison of Closely Related Tanacetum-Family Plants.</title>
        <authorList>
            <person name="Yamashiro T."/>
            <person name="Shiraishi A."/>
            <person name="Nakayama K."/>
            <person name="Satake H."/>
        </authorList>
    </citation>
    <scope>NUCLEOTIDE SEQUENCE</scope>
</reference>
<evidence type="ECO:0000313" key="1">
    <source>
        <dbReference type="EMBL" id="GJU06021.1"/>
    </source>
</evidence>
<reference evidence="1" key="2">
    <citation type="submission" date="2022-01" db="EMBL/GenBank/DDBJ databases">
        <authorList>
            <person name="Yamashiro T."/>
            <person name="Shiraishi A."/>
            <person name="Satake H."/>
            <person name="Nakayama K."/>
        </authorList>
    </citation>
    <scope>NUCLEOTIDE SEQUENCE</scope>
</reference>
<dbReference type="Proteomes" id="UP001151760">
    <property type="component" value="Unassembled WGS sequence"/>
</dbReference>
<proteinExistence type="predicted"/>
<sequence>MSTSKSYQQFLADAGFENRPPMLERGDELMYYDAEIELMNLILLSIPNEIYNSVDACTTAKEMWKRVKHLMKGTIQNHVDRETRFTNEFNQFVAEPREALQDDVQTNFEDPLASAMLLLARAITQNFSNPTNNHLRTSSNTRNQAIIQEDRLNVQSRNPGFNQPIINSADGPSYDSAFVSEVQSSSINENKEQMYPNHTKIINSTIGDDQIDSNIIFDEPNGHVNSGSVEKYTSVPNLYALEQLARNVYQEAKKQQFFAQKVQQQNVTLTIA</sequence>
<organism evidence="1 2">
    <name type="scientific">Tanacetum coccineum</name>
    <dbReference type="NCBI Taxonomy" id="301880"/>
    <lineage>
        <taxon>Eukaryota</taxon>
        <taxon>Viridiplantae</taxon>
        <taxon>Streptophyta</taxon>
        <taxon>Embryophyta</taxon>
        <taxon>Tracheophyta</taxon>
        <taxon>Spermatophyta</taxon>
        <taxon>Magnoliopsida</taxon>
        <taxon>eudicotyledons</taxon>
        <taxon>Gunneridae</taxon>
        <taxon>Pentapetalae</taxon>
        <taxon>asterids</taxon>
        <taxon>campanulids</taxon>
        <taxon>Asterales</taxon>
        <taxon>Asteraceae</taxon>
        <taxon>Asteroideae</taxon>
        <taxon>Anthemideae</taxon>
        <taxon>Anthemidinae</taxon>
        <taxon>Tanacetum</taxon>
    </lineage>
</organism>